<accession>A0A5C3LXX6</accession>
<evidence type="ECO:0000259" key="1">
    <source>
        <dbReference type="Pfam" id="PF09994"/>
    </source>
</evidence>
<keyword evidence="3" id="KW-1185">Reference proteome</keyword>
<reference evidence="2 3" key="1">
    <citation type="journal article" date="2019" name="Nat. Ecol. Evol.">
        <title>Megaphylogeny resolves global patterns of mushroom evolution.</title>
        <authorList>
            <person name="Varga T."/>
            <person name="Krizsan K."/>
            <person name="Foldi C."/>
            <person name="Dima B."/>
            <person name="Sanchez-Garcia M."/>
            <person name="Sanchez-Ramirez S."/>
            <person name="Szollosi G.J."/>
            <person name="Szarkandi J.G."/>
            <person name="Papp V."/>
            <person name="Albert L."/>
            <person name="Andreopoulos W."/>
            <person name="Angelini C."/>
            <person name="Antonin V."/>
            <person name="Barry K.W."/>
            <person name="Bougher N.L."/>
            <person name="Buchanan P."/>
            <person name="Buyck B."/>
            <person name="Bense V."/>
            <person name="Catcheside P."/>
            <person name="Chovatia M."/>
            <person name="Cooper J."/>
            <person name="Damon W."/>
            <person name="Desjardin D."/>
            <person name="Finy P."/>
            <person name="Geml J."/>
            <person name="Haridas S."/>
            <person name="Hughes K."/>
            <person name="Justo A."/>
            <person name="Karasinski D."/>
            <person name="Kautmanova I."/>
            <person name="Kiss B."/>
            <person name="Kocsube S."/>
            <person name="Kotiranta H."/>
            <person name="LaButti K.M."/>
            <person name="Lechner B.E."/>
            <person name="Liimatainen K."/>
            <person name="Lipzen A."/>
            <person name="Lukacs Z."/>
            <person name="Mihaltcheva S."/>
            <person name="Morgado L.N."/>
            <person name="Niskanen T."/>
            <person name="Noordeloos M.E."/>
            <person name="Ohm R.A."/>
            <person name="Ortiz-Santana B."/>
            <person name="Ovrebo C."/>
            <person name="Racz N."/>
            <person name="Riley R."/>
            <person name="Savchenko A."/>
            <person name="Shiryaev A."/>
            <person name="Soop K."/>
            <person name="Spirin V."/>
            <person name="Szebenyi C."/>
            <person name="Tomsovsky M."/>
            <person name="Tulloss R.E."/>
            <person name="Uehling J."/>
            <person name="Grigoriev I.V."/>
            <person name="Vagvolgyi C."/>
            <person name="Papp T."/>
            <person name="Martin F.M."/>
            <person name="Miettinen O."/>
            <person name="Hibbett D.S."/>
            <person name="Nagy L.G."/>
        </authorList>
    </citation>
    <scope>NUCLEOTIDE SEQUENCE [LARGE SCALE GENOMIC DNA]</scope>
    <source>
        <strain evidence="2 3">CBS 166.37</strain>
    </source>
</reference>
<proteinExistence type="predicted"/>
<evidence type="ECO:0000313" key="3">
    <source>
        <dbReference type="Proteomes" id="UP000308652"/>
    </source>
</evidence>
<dbReference type="Pfam" id="PF09994">
    <property type="entry name" value="T6SS_Tle1-like_cat"/>
    <property type="match status" value="1"/>
</dbReference>
<dbReference type="OrthoDB" id="538223at2759"/>
<evidence type="ECO:0000313" key="2">
    <source>
        <dbReference type="EMBL" id="TFK33611.1"/>
    </source>
</evidence>
<dbReference type="InterPro" id="IPR018712">
    <property type="entry name" value="Tle1-like_cat"/>
</dbReference>
<dbReference type="EMBL" id="ML213645">
    <property type="protein sequence ID" value="TFK33611.1"/>
    <property type="molecule type" value="Genomic_DNA"/>
</dbReference>
<dbReference type="STRING" id="68775.A0A5C3LXX6"/>
<feature type="domain" description="T6SS Phospholipase effector Tle1-like catalytic" evidence="1">
    <location>
        <begin position="32"/>
        <end position="110"/>
    </location>
</feature>
<dbReference type="AlphaFoldDB" id="A0A5C3LXX6"/>
<protein>
    <recommendedName>
        <fullName evidence="1">T6SS Phospholipase effector Tle1-like catalytic domain-containing protein</fullName>
    </recommendedName>
</protein>
<sequence length="266" mass="30108">MLTQVSAQSPLSTDAIQLPNAYIPVTHKNHILVLCFDGSGDQFNSDNLNIVKLFSMLKKDNPTKQMVYYQVVIDSTYTTPQITTPMVAKMSKTLDEMIAWNLDTHIMGGHALPTTQILQKIDFHSIGLVFWMTLCGGSVTNETKPNLAHIPLCWMICKCFKTDSRIIFSINDLQTVGLNPIALLKNPSQQPPPLLVRPYCIQAIPKKPVDTEVQASNNLAKAGLTEEEFELWDTMFPVYDQFSICWAWWILELIPLYHQFQCSNNT</sequence>
<organism evidence="2 3">
    <name type="scientific">Crucibulum laeve</name>
    <dbReference type="NCBI Taxonomy" id="68775"/>
    <lineage>
        <taxon>Eukaryota</taxon>
        <taxon>Fungi</taxon>
        <taxon>Dikarya</taxon>
        <taxon>Basidiomycota</taxon>
        <taxon>Agaricomycotina</taxon>
        <taxon>Agaricomycetes</taxon>
        <taxon>Agaricomycetidae</taxon>
        <taxon>Agaricales</taxon>
        <taxon>Agaricineae</taxon>
        <taxon>Nidulariaceae</taxon>
        <taxon>Crucibulum</taxon>
    </lineage>
</organism>
<name>A0A5C3LXX6_9AGAR</name>
<dbReference type="Proteomes" id="UP000308652">
    <property type="component" value="Unassembled WGS sequence"/>
</dbReference>
<gene>
    <name evidence="2" type="ORF">BDQ12DRAFT_727644</name>
</gene>